<feature type="chain" id="PRO_5047533833" description="Secreted protein" evidence="1">
    <location>
        <begin position="33"/>
        <end position="130"/>
    </location>
</feature>
<evidence type="ECO:0000313" key="3">
    <source>
        <dbReference type="Proteomes" id="UP001268542"/>
    </source>
</evidence>
<reference evidence="2 3" key="1">
    <citation type="submission" date="2023-08" db="EMBL/GenBank/DDBJ databases">
        <title>Nocardioides seae sp. nov., a bacterium isolated from a soil.</title>
        <authorList>
            <person name="Wang X."/>
        </authorList>
    </citation>
    <scope>NUCLEOTIDE SEQUENCE [LARGE SCALE GENOMIC DNA]</scope>
    <source>
        <strain evidence="2 3">YZH12</strain>
    </source>
</reference>
<evidence type="ECO:0000256" key="1">
    <source>
        <dbReference type="SAM" id="SignalP"/>
    </source>
</evidence>
<proteinExistence type="predicted"/>
<sequence>MERTTWTGALLGAVTALAVVGGAVALSGSAGAAEAPGAAPNRGWVPPGDTIVEVTGDAGNGFGIHHYDGSALFPPTLSESTAECTEYDTEVQVAVCIAEVETWYRDLADLQVALRWAHQSSSVGGGPRVR</sequence>
<dbReference type="RefSeq" id="WP_315733444.1">
    <property type="nucleotide sequence ID" value="NZ_JAVYII010000005.1"/>
</dbReference>
<evidence type="ECO:0008006" key="4">
    <source>
        <dbReference type="Google" id="ProtNLM"/>
    </source>
</evidence>
<dbReference type="Proteomes" id="UP001268542">
    <property type="component" value="Unassembled WGS sequence"/>
</dbReference>
<evidence type="ECO:0000313" key="2">
    <source>
        <dbReference type="EMBL" id="MDT9593958.1"/>
    </source>
</evidence>
<name>A0ABU3PXJ5_9ACTN</name>
<dbReference type="EMBL" id="JAVYII010000005">
    <property type="protein sequence ID" value="MDT9593958.1"/>
    <property type="molecule type" value="Genomic_DNA"/>
</dbReference>
<feature type="signal peptide" evidence="1">
    <location>
        <begin position="1"/>
        <end position="32"/>
    </location>
</feature>
<accession>A0ABU3PXJ5</accession>
<keyword evidence="1" id="KW-0732">Signal</keyword>
<gene>
    <name evidence="2" type="ORF">RDV89_12825</name>
</gene>
<comment type="caution">
    <text evidence="2">The sequence shown here is derived from an EMBL/GenBank/DDBJ whole genome shotgun (WGS) entry which is preliminary data.</text>
</comment>
<organism evidence="2 3">
    <name type="scientific">Nocardioides imazamoxiresistens</name>
    <dbReference type="NCBI Taxonomy" id="3231893"/>
    <lineage>
        <taxon>Bacteria</taxon>
        <taxon>Bacillati</taxon>
        <taxon>Actinomycetota</taxon>
        <taxon>Actinomycetes</taxon>
        <taxon>Propionibacteriales</taxon>
        <taxon>Nocardioidaceae</taxon>
        <taxon>Nocardioides</taxon>
    </lineage>
</organism>
<protein>
    <recommendedName>
        <fullName evidence="4">Secreted protein</fullName>
    </recommendedName>
</protein>
<keyword evidence="3" id="KW-1185">Reference proteome</keyword>